<dbReference type="RefSeq" id="XP_007864711.1">
    <property type="nucleotide sequence ID" value="XM_007866520.1"/>
</dbReference>
<dbReference type="KEGG" id="gtr:GLOTRDRAFT_128012"/>
<dbReference type="AlphaFoldDB" id="S7RSK9"/>
<dbReference type="GeneID" id="19301648"/>
<protein>
    <submittedName>
        <fullName evidence="2">Uncharacterized protein</fullName>
    </submittedName>
</protein>
<dbReference type="HOGENOM" id="CLU_1447838_0_0_1"/>
<evidence type="ECO:0000256" key="1">
    <source>
        <dbReference type="SAM" id="MobiDB-lite"/>
    </source>
</evidence>
<dbReference type="EMBL" id="KB469299">
    <property type="protein sequence ID" value="EPQ57655.1"/>
    <property type="molecule type" value="Genomic_DNA"/>
</dbReference>
<proteinExistence type="predicted"/>
<evidence type="ECO:0000313" key="2">
    <source>
        <dbReference type="EMBL" id="EPQ57655.1"/>
    </source>
</evidence>
<evidence type="ECO:0000313" key="3">
    <source>
        <dbReference type="Proteomes" id="UP000030669"/>
    </source>
</evidence>
<dbReference type="Proteomes" id="UP000030669">
    <property type="component" value="Unassembled WGS sequence"/>
</dbReference>
<feature type="region of interest" description="Disordered" evidence="1">
    <location>
        <begin position="83"/>
        <end position="102"/>
    </location>
</feature>
<accession>S7RSK9</accession>
<feature type="compositionally biased region" description="Basic and acidic residues" evidence="1">
    <location>
        <begin position="133"/>
        <end position="147"/>
    </location>
</feature>
<reference evidence="2 3" key="1">
    <citation type="journal article" date="2012" name="Science">
        <title>The Paleozoic origin of enzymatic lignin decomposition reconstructed from 31 fungal genomes.</title>
        <authorList>
            <person name="Floudas D."/>
            <person name="Binder M."/>
            <person name="Riley R."/>
            <person name="Barry K."/>
            <person name="Blanchette R.A."/>
            <person name="Henrissat B."/>
            <person name="Martinez A.T."/>
            <person name="Otillar R."/>
            <person name="Spatafora J.W."/>
            <person name="Yadav J.S."/>
            <person name="Aerts A."/>
            <person name="Benoit I."/>
            <person name="Boyd A."/>
            <person name="Carlson A."/>
            <person name="Copeland A."/>
            <person name="Coutinho P.M."/>
            <person name="de Vries R.P."/>
            <person name="Ferreira P."/>
            <person name="Findley K."/>
            <person name="Foster B."/>
            <person name="Gaskell J."/>
            <person name="Glotzer D."/>
            <person name="Gorecki P."/>
            <person name="Heitman J."/>
            <person name="Hesse C."/>
            <person name="Hori C."/>
            <person name="Igarashi K."/>
            <person name="Jurgens J.A."/>
            <person name="Kallen N."/>
            <person name="Kersten P."/>
            <person name="Kohler A."/>
            <person name="Kuees U."/>
            <person name="Kumar T.K.A."/>
            <person name="Kuo A."/>
            <person name="LaButti K."/>
            <person name="Larrondo L.F."/>
            <person name="Lindquist E."/>
            <person name="Ling A."/>
            <person name="Lombard V."/>
            <person name="Lucas S."/>
            <person name="Lundell T."/>
            <person name="Martin R."/>
            <person name="McLaughlin D.J."/>
            <person name="Morgenstern I."/>
            <person name="Morin E."/>
            <person name="Murat C."/>
            <person name="Nagy L.G."/>
            <person name="Nolan M."/>
            <person name="Ohm R.A."/>
            <person name="Patyshakuliyeva A."/>
            <person name="Rokas A."/>
            <person name="Ruiz-Duenas F.J."/>
            <person name="Sabat G."/>
            <person name="Salamov A."/>
            <person name="Samejima M."/>
            <person name="Schmutz J."/>
            <person name="Slot J.C."/>
            <person name="St John F."/>
            <person name="Stenlid J."/>
            <person name="Sun H."/>
            <person name="Sun S."/>
            <person name="Syed K."/>
            <person name="Tsang A."/>
            <person name="Wiebenga A."/>
            <person name="Young D."/>
            <person name="Pisabarro A."/>
            <person name="Eastwood D.C."/>
            <person name="Martin F."/>
            <person name="Cullen D."/>
            <person name="Grigoriev I.V."/>
            <person name="Hibbett D.S."/>
        </authorList>
    </citation>
    <scope>NUCLEOTIDE SEQUENCE [LARGE SCALE GENOMIC DNA]</scope>
    <source>
        <strain evidence="2 3">ATCC 11539</strain>
    </source>
</reference>
<organism evidence="2 3">
    <name type="scientific">Gloeophyllum trabeum (strain ATCC 11539 / FP-39264 / Madison 617)</name>
    <name type="common">Brown rot fungus</name>
    <dbReference type="NCBI Taxonomy" id="670483"/>
    <lineage>
        <taxon>Eukaryota</taxon>
        <taxon>Fungi</taxon>
        <taxon>Dikarya</taxon>
        <taxon>Basidiomycota</taxon>
        <taxon>Agaricomycotina</taxon>
        <taxon>Agaricomycetes</taxon>
        <taxon>Gloeophyllales</taxon>
        <taxon>Gloeophyllaceae</taxon>
        <taxon>Gloeophyllum</taxon>
    </lineage>
</organism>
<name>S7RSK9_GLOTA</name>
<gene>
    <name evidence="2" type="ORF">GLOTRDRAFT_128012</name>
</gene>
<keyword evidence="3" id="KW-1185">Reference proteome</keyword>
<sequence>MPTTLSPLARMLQLLDTCSQQGRSDVPDAHSYTGAFTLRRRGSGVKICVCLVIQADSPLGNINGQNAVVSSGVPRGCYAGAEGTGEVSSGAGERGDVPPTLSTRGQLLTAVSPRREDRAARTHVRTKPLDHENKLTANDRGDRHRGGVEIPAPRCGARLSDVHGDVEQGLEKMGWDGDPRVGGNMAI</sequence>
<feature type="region of interest" description="Disordered" evidence="1">
    <location>
        <begin position="133"/>
        <end position="153"/>
    </location>
</feature>